<dbReference type="Gene3D" id="3.40.190.10">
    <property type="entry name" value="Periplasmic binding protein-like II"/>
    <property type="match status" value="2"/>
</dbReference>
<protein>
    <submittedName>
        <fullName evidence="2">TRAP-type uncharacterized transport system substrate-binding protein</fullName>
    </submittedName>
</protein>
<accession>A0A317MXK3</accession>
<comment type="caution">
    <text evidence="2">The sequence shown here is derived from an EMBL/GenBank/DDBJ whole genome shotgun (WGS) entry which is preliminary data.</text>
</comment>
<dbReference type="EMBL" id="QGTJ01000003">
    <property type="protein sequence ID" value="PWV63258.1"/>
    <property type="molecule type" value="Genomic_DNA"/>
</dbReference>
<keyword evidence="3" id="KW-1185">Reference proteome</keyword>
<dbReference type="PANTHER" id="PTHR42941:SF1">
    <property type="entry name" value="SLL1037 PROTEIN"/>
    <property type="match status" value="1"/>
</dbReference>
<evidence type="ECO:0000313" key="2">
    <source>
        <dbReference type="EMBL" id="PWV63258.1"/>
    </source>
</evidence>
<gene>
    <name evidence="2" type="ORF">C7443_103183</name>
</gene>
<evidence type="ECO:0000313" key="3">
    <source>
        <dbReference type="Proteomes" id="UP000246569"/>
    </source>
</evidence>
<organism evidence="2 3">
    <name type="scientific">Plasticicumulans acidivorans</name>
    <dbReference type="NCBI Taxonomy" id="886464"/>
    <lineage>
        <taxon>Bacteria</taxon>
        <taxon>Pseudomonadati</taxon>
        <taxon>Pseudomonadota</taxon>
        <taxon>Gammaproteobacteria</taxon>
        <taxon>Candidatus Competibacteraceae</taxon>
        <taxon>Plasticicumulans</taxon>
    </lineage>
</organism>
<dbReference type="RefSeq" id="WP_110017766.1">
    <property type="nucleotide sequence ID" value="NZ_QGTJ01000003.1"/>
</dbReference>
<dbReference type="SUPFAM" id="SSF53850">
    <property type="entry name" value="Periplasmic binding protein-like II"/>
    <property type="match status" value="1"/>
</dbReference>
<dbReference type="Pfam" id="PF16868">
    <property type="entry name" value="NMT1_3"/>
    <property type="match status" value="1"/>
</dbReference>
<evidence type="ECO:0000256" key="1">
    <source>
        <dbReference type="SAM" id="MobiDB-lite"/>
    </source>
</evidence>
<reference evidence="2 3" key="1">
    <citation type="submission" date="2018-05" db="EMBL/GenBank/DDBJ databases">
        <title>Genomic Encyclopedia of Type Strains, Phase IV (KMG-IV): sequencing the most valuable type-strain genomes for metagenomic binning, comparative biology and taxonomic classification.</title>
        <authorList>
            <person name="Goeker M."/>
        </authorList>
    </citation>
    <scope>NUCLEOTIDE SEQUENCE [LARGE SCALE GENOMIC DNA]</scope>
    <source>
        <strain evidence="2 3">DSM 23606</strain>
    </source>
</reference>
<dbReference type="Proteomes" id="UP000246569">
    <property type="component" value="Unassembled WGS sequence"/>
</dbReference>
<feature type="compositionally biased region" description="Polar residues" evidence="1">
    <location>
        <begin position="356"/>
        <end position="375"/>
    </location>
</feature>
<dbReference type="AlphaFoldDB" id="A0A317MXK3"/>
<sequence>MPRIARLCLLFAGLLILNAIVPGEARTRHTSPTAPAQRPLAIGLISGGIQGTAAHLAADMAAVLDAPDLRILPILGDGSEQNLRDLLTLNNVDIAMVQTDVLETVRKDPQWDKLSKRLQFIAKLHNEEFHLLVRGHVNRVADLAGLKVNVDLPDSGTATTARIIFAALGLRVEMTHYDQSMALDKLRSGEISALAYVAGKPAPLFQRVRPEDDLHFLSIGHPPELVGSYLPTRLTKADYPNLIVGGDEVKTLAVGSALVALNPRQKAQALKIERFTTHFFEQFASFRQAGRHPKWREVSLSAQLPDWPRMQAASDWLIANQDRLKAYADAIARQAAKAEANNATKAETPPAGSEATAGSGQNAQTSGVPANTAATSKPEAGKPDATKAEAGKPETAKLEPAKPATPTAPQSDAKGNEQNRPQIPEAAAAQSPKAEGSPAAEAKHEEKPATGEHGQEPRTEASAPKPPVEAAPNAPAGDKKPDAAAAGKPAEHGNAPAPAENPGGKAADKATDSKASDKPAEGKPIDKPADGKGTDKPVDTKTTDKPADSKGTDKPAGEGKAADKPANDKPADTPADKPAEHAAEPKPTQAPAPDAGAEPASVDDTGTVRN</sequence>
<name>A0A317MXK3_9GAMM</name>
<feature type="compositionally biased region" description="Basic and acidic residues" evidence="1">
    <location>
        <begin position="379"/>
        <end position="400"/>
    </location>
</feature>
<feature type="compositionally biased region" description="Basic and acidic residues" evidence="1">
    <location>
        <begin position="506"/>
        <end position="584"/>
    </location>
</feature>
<dbReference type="PANTHER" id="PTHR42941">
    <property type="entry name" value="SLL1037 PROTEIN"/>
    <property type="match status" value="1"/>
</dbReference>
<proteinExistence type="predicted"/>
<dbReference type="OrthoDB" id="9780180at2"/>
<feature type="region of interest" description="Disordered" evidence="1">
    <location>
        <begin position="340"/>
        <end position="610"/>
    </location>
</feature>
<dbReference type="InterPro" id="IPR011852">
    <property type="entry name" value="TRAP_TAXI"/>
</dbReference>
<feature type="compositionally biased region" description="Basic and acidic residues" evidence="1">
    <location>
        <begin position="441"/>
        <end position="459"/>
    </location>
</feature>